<evidence type="ECO:0000256" key="4">
    <source>
        <dbReference type="ARBA" id="ARBA00023125"/>
    </source>
</evidence>
<evidence type="ECO:0000256" key="5">
    <source>
        <dbReference type="ARBA" id="ARBA00023172"/>
    </source>
</evidence>
<gene>
    <name evidence="8" type="ORF">LI90_1904</name>
    <name evidence="7" type="ORF">TH66_19150</name>
    <name evidence="9" type="ORF">TR74_08395</name>
</gene>
<dbReference type="STRING" id="1469144.LI90_1904"/>
<evidence type="ECO:0000313" key="10">
    <source>
        <dbReference type="Proteomes" id="UP000070188"/>
    </source>
</evidence>
<comment type="function">
    <text evidence="1">Required for the transposition of the insertion element.</text>
</comment>
<name>A0A132MIH7_9ACTN</name>
<dbReference type="EMBL" id="JYIJ01000019">
    <property type="protein sequence ID" value="KWW97660.1"/>
    <property type="molecule type" value="Genomic_DNA"/>
</dbReference>
<evidence type="ECO:0000256" key="2">
    <source>
        <dbReference type="ARBA" id="ARBA00010961"/>
    </source>
</evidence>
<comment type="similarity">
    <text evidence="2">Belongs to the transposase mutator family.</text>
</comment>
<evidence type="ECO:0000313" key="11">
    <source>
        <dbReference type="Proteomes" id="UP000070598"/>
    </source>
</evidence>
<keyword evidence="10" id="KW-1185">Reference proteome</keyword>
<sequence length="101" mass="10797">MRAARPVRAGGLRKRAGSNADTAPQADPTDKHDPAGGNGGNSRNGYRSTTVPTDVGPVQIAVPRDRDGSFEPKIVRKRQKRLSALNAFDITFDGRLSAGRQ</sequence>
<keyword evidence="5" id="KW-0233">DNA recombination</keyword>
<organism evidence="7 12">
    <name type="scientific">Carbonactinospora thermoautotrophica</name>
    <dbReference type="NCBI Taxonomy" id="1469144"/>
    <lineage>
        <taxon>Bacteria</taxon>
        <taxon>Bacillati</taxon>
        <taxon>Actinomycetota</taxon>
        <taxon>Actinomycetes</taxon>
        <taxon>Kitasatosporales</taxon>
        <taxon>Carbonactinosporaceae</taxon>
        <taxon>Carbonactinospora</taxon>
    </lineage>
</organism>
<dbReference type="GO" id="GO:0006313">
    <property type="term" value="P:DNA transposition"/>
    <property type="evidence" value="ECO:0007669"/>
    <property type="project" value="InterPro"/>
</dbReference>
<dbReference type="Proteomes" id="UP000070188">
    <property type="component" value="Unassembled WGS sequence"/>
</dbReference>
<dbReference type="InterPro" id="IPR001207">
    <property type="entry name" value="Transposase_mutator"/>
</dbReference>
<evidence type="ECO:0000313" key="7">
    <source>
        <dbReference type="EMBL" id="KWW97660.1"/>
    </source>
</evidence>
<protein>
    <submittedName>
        <fullName evidence="8">Mobile element protein</fullName>
    </submittedName>
</protein>
<evidence type="ECO:0000313" key="12">
    <source>
        <dbReference type="Proteomes" id="UP000070659"/>
    </source>
</evidence>
<reference evidence="8" key="3">
    <citation type="submission" date="2015-04" db="EMBL/GenBank/DDBJ databases">
        <title>Physiological reanalysis, assessment of diazotrophy, and genome sequences of multiple isolates of Streptomyces thermoautotrophicus.</title>
        <authorList>
            <person name="MacKellar D.C."/>
            <person name="Lieber L."/>
            <person name="Norman J."/>
            <person name="Bolger A."/>
            <person name="Tobin C."/>
            <person name="Murray J.W."/>
            <person name="Woodward J."/>
            <person name="Friesen M."/>
            <person name="Prell J."/>
        </authorList>
    </citation>
    <scope>NUCLEOTIDE SEQUENCE [LARGE SCALE GENOMIC DNA]</scope>
    <source>
        <strain evidence="8">H1</strain>
    </source>
</reference>
<dbReference type="EMBL" id="JYIK01000762">
    <property type="protein sequence ID" value="KWX09638.1"/>
    <property type="molecule type" value="Genomic_DNA"/>
</dbReference>
<evidence type="ECO:0000256" key="3">
    <source>
        <dbReference type="ARBA" id="ARBA00022578"/>
    </source>
</evidence>
<reference evidence="11" key="1">
    <citation type="submission" date="2015-02" db="EMBL/GenBank/DDBJ databases">
        <title>Physiological reanalysis, assessment of diazotrophy, and genome sequences of multiple isolates of Streptomyces thermoautotrophicus.</title>
        <authorList>
            <person name="MacKellar D.C."/>
            <person name="Lieber L."/>
            <person name="Norman J."/>
            <person name="Bolger A."/>
            <person name="Tobin C."/>
            <person name="Murray J.W."/>
            <person name="Friesen M."/>
            <person name="Prell J."/>
        </authorList>
    </citation>
    <scope>NUCLEOTIDE SEQUENCE [LARGE SCALE GENOMIC DNA]</scope>
    <source>
        <strain evidence="11">UBT1</strain>
    </source>
</reference>
<dbReference type="Proteomes" id="UP000070659">
    <property type="component" value="Unassembled WGS sequence"/>
</dbReference>
<dbReference type="Pfam" id="PF00872">
    <property type="entry name" value="Transposase_mut"/>
    <property type="match status" value="1"/>
</dbReference>
<evidence type="ECO:0000313" key="9">
    <source>
        <dbReference type="EMBL" id="KWX09638.1"/>
    </source>
</evidence>
<proteinExistence type="inferred from homology"/>
<comment type="caution">
    <text evidence="7">The sequence shown here is derived from an EMBL/GenBank/DDBJ whole genome shotgun (WGS) entry which is preliminary data.</text>
</comment>
<evidence type="ECO:0000256" key="1">
    <source>
        <dbReference type="ARBA" id="ARBA00002190"/>
    </source>
</evidence>
<keyword evidence="4" id="KW-0238">DNA-binding</keyword>
<reference evidence="7 12" key="2">
    <citation type="submission" date="2015-02" db="EMBL/GenBank/DDBJ databases">
        <title>Physiological reanalysis, assessment of diazotrophy, and genome sequences of multiple isolates of Streptomyces thermoautotrophicus.</title>
        <authorList>
            <person name="MacKellar D.C."/>
            <person name="Lieber L."/>
            <person name="Norman J."/>
            <person name="Bolger A."/>
            <person name="Tobin C."/>
            <person name="Murray J.W."/>
            <person name="Prell J."/>
        </authorList>
    </citation>
    <scope>NUCLEOTIDE SEQUENCE [LARGE SCALE GENOMIC DNA]</scope>
    <source>
        <strain evidence="7 12">UBT1</strain>
    </source>
</reference>
<evidence type="ECO:0000256" key="6">
    <source>
        <dbReference type="SAM" id="MobiDB-lite"/>
    </source>
</evidence>
<dbReference type="AlphaFoldDB" id="A0A132MIH7"/>
<keyword evidence="3" id="KW-0815">Transposition</keyword>
<reference evidence="10" key="4">
    <citation type="submission" date="2015-04" db="EMBL/GenBank/DDBJ databases">
        <title>Physiological reanalysis, assessment of diazotrophy, and genome sequences of multiple isolates of Streptomyces thermoautotrophicus.</title>
        <authorList>
            <person name="MacKellar D.C."/>
            <person name="Lieber L."/>
            <person name="Norman J."/>
            <person name="Bolger A."/>
            <person name="Tobin C."/>
            <person name="Murray J.W."/>
            <person name="Chang R."/>
            <person name="Ford T."/>
            <person name="Nguyen P.Q."/>
            <person name="Woodward J."/>
            <person name="Permingeat H."/>
            <person name="Joshi N.S."/>
            <person name="Silver P.A."/>
            <person name="Usadel B."/>
            <person name="Rutherford A.W."/>
            <person name="Friesen M."/>
            <person name="Prell J."/>
        </authorList>
    </citation>
    <scope>NUCLEOTIDE SEQUENCE [LARGE SCALE GENOMIC DNA]</scope>
    <source>
        <strain evidence="10">H1</strain>
    </source>
</reference>
<feature type="region of interest" description="Disordered" evidence="6">
    <location>
        <begin position="1"/>
        <end position="73"/>
    </location>
</feature>
<accession>A0A132MIH7</accession>
<dbReference type="GO" id="GO:0003677">
    <property type="term" value="F:DNA binding"/>
    <property type="evidence" value="ECO:0007669"/>
    <property type="project" value="UniProtKB-KW"/>
</dbReference>
<dbReference type="Proteomes" id="UP000070598">
    <property type="component" value="Unassembled WGS sequence"/>
</dbReference>
<dbReference type="EMBL" id="LAXD01000001">
    <property type="protein sequence ID" value="KWX00876.1"/>
    <property type="molecule type" value="Genomic_DNA"/>
</dbReference>
<dbReference type="GO" id="GO:0004803">
    <property type="term" value="F:transposase activity"/>
    <property type="evidence" value="ECO:0007669"/>
    <property type="project" value="InterPro"/>
</dbReference>
<feature type="compositionally biased region" description="Basic and acidic residues" evidence="6">
    <location>
        <begin position="63"/>
        <end position="73"/>
    </location>
</feature>
<dbReference type="PATRIC" id="fig|1469144.10.peg.2056"/>
<evidence type="ECO:0000313" key="8">
    <source>
        <dbReference type="EMBL" id="KWX00876.1"/>
    </source>
</evidence>